<proteinExistence type="predicted"/>
<evidence type="ECO:0000313" key="2">
    <source>
        <dbReference type="EMBL" id="TWP47984.1"/>
    </source>
</evidence>
<protein>
    <submittedName>
        <fullName evidence="2">DUF4097 family beta strand repeat protein</fullName>
    </submittedName>
</protein>
<dbReference type="OrthoDB" id="3252095at2"/>
<evidence type="ECO:0000259" key="1">
    <source>
        <dbReference type="Pfam" id="PF13349"/>
    </source>
</evidence>
<evidence type="ECO:0000313" key="3">
    <source>
        <dbReference type="Proteomes" id="UP000316639"/>
    </source>
</evidence>
<organism evidence="2 3">
    <name type="scientific">Lentzea tibetensis</name>
    <dbReference type="NCBI Taxonomy" id="2591470"/>
    <lineage>
        <taxon>Bacteria</taxon>
        <taxon>Bacillati</taxon>
        <taxon>Actinomycetota</taxon>
        <taxon>Actinomycetes</taxon>
        <taxon>Pseudonocardiales</taxon>
        <taxon>Pseudonocardiaceae</taxon>
        <taxon>Lentzea</taxon>
    </lineage>
</organism>
<feature type="domain" description="DUF4097" evidence="1">
    <location>
        <begin position="21"/>
        <end position="277"/>
    </location>
</feature>
<sequence length="280" mass="28783">MPVFDTPEPISVTIDLYAGYVQLIASDRTDTVVEVRPANASDESDVEAAAATRVDCTDGVLTVRGPKRTFDFSKKSKTVDVVVELPAGSQAHVDVTAGGIRGTGLLGECRVKTSMGRIHLDRTGALRADTSAGDITVGETGGDTEIHTGTGQIRLGDIGGAAVVKNSNGHTELGAVAGDLKVRAANGNITVARAGRNVEAKSANGHIGIGEVVRGEVGLNSSMGTLEIGIAAGTAAWLDVKTAFGRVNNELDASQGPEQADNTVKVTAHTSTGDITIRRA</sequence>
<dbReference type="InterPro" id="IPR025164">
    <property type="entry name" value="Toastrack_DUF4097"/>
</dbReference>
<dbReference type="AlphaFoldDB" id="A0A563EMZ8"/>
<accession>A0A563EMZ8</accession>
<dbReference type="Proteomes" id="UP000316639">
    <property type="component" value="Unassembled WGS sequence"/>
</dbReference>
<reference evidence="2 3" key="1">
    <citation type="submission" date="2019-07" db="EMBL/GenBank/DDBJ databases">
        <title>Lentzea xizangensis sp. nov., isolated from Qinghai-Tibetan Plateau Soils.</title>
        <authorList>
            <person name="Huang J."/>
        </authorList>
    </citation>
    <scope>NUCLEOTIDE SEQUENCE [LARGE SCALE GENOMIC DNA]</scope>
    <source>
        <strain evidence="2 3">FXJ1.1311</strain>
    </source>
</reference>
<gene>
    <name evidence="2" type="ORF">FKR81_30430</name>
</gene>
<dbReference type="EMBL" id="VOBR01000023">
    <property type="protein sequence ID" value="TWP47984.1"/>
    <property type="molecule type" value="Genomic_DNA"/>
</dbReference>
<keyword evidence="3" id="KW-1185">Reference proteome</keyword>
<name>A0A563EMZ8_9PSEU</name>
<dbReference type="Pfam" id="PF13349">
    <property type="entry name" value="DUF4097"/>
    <property type="match status" value="1"/>
</dbReference>
<comment type="caution">
    <text evidence="2">The sequence shown here is derived from an EMBL/GenBank/DDBJ whole genome shotgun (WGS) entry which is preliminary data.</text>
</comment>
<dbReference type="RefSeq" id="WP_146357082.1">
    <property type="nucleotide sequence ID" value="NZ_VOBR01000023.1"/>
</dbReference>